<dbReference type="eggNOG" id="COG1989">
    <property type="taxonomic scope" value="Bacteria"/>
</dbReference>
<feature type="transmembrane region" description="Helical" evidence="7">
    <location>
        <begin position="235"/>
        <end position="252"/>
    </location>
</feature>
<feature type="transmembrane region" description="Helical" evidence="7">
    <location>
        <begin position="162"/>
        <end position="184"/>
    </location>
</feature>
<comment type="similarity">
    <text evidence="2">Belongs to the peptidase A24 family.</text>
</comment>
<evidence type="ECO:0000256" key="7">
    <source>
        <dbReference type="SAM" id="Phobius"/>
    </source>
</evidence>
<dbReference type="GO" id="GO:0005886">
    <property type="term" value="C:plasma membrane"/>
    <property type="evidence" value="ECO:0007669"/>
    <property type="project" value="UniProtKB-SubCell"/>
</dbReference>
<evidence type="ECO:0000256" key="2">
    <source>
        <dbReference type="ARBA" id="ARBA00005801"/>
    </source>
</evidence>
<feature type="domain" description="Prepilin type IV endopeptidase peptidase" evidence="8">
    <location>
        <begin position="117"/>
        <end position="227"/>
    </location>
</feature>
<organism evidence="10 11">
    <name type="scientific">Nitratifractor salsuginis (strain DSM 16511 / JCM 12458 / E9I37-1)</name>
    <dbReference type="NCBI Taxonomy" id="749222"/>
    <lineage>
        <taxon>Bacteria</taxon>
        <taxon>Pseudomonadati</taxon>
        <taxon>Campylobacterota</taxon>
        <taxon>Epsilonproteobacteria</taxon>
        <taxon>Campylobacterales</taxon>
        <taxon>Sulfurovaceae</taxon>
        <taxon>Nitratifractor</taxon>
    </lineage>
</organism>
<evidence type="ECO:0000256" key="5">
    <source>
        <dbReference type="ARBA" id="ARBA00022989"/>
    </source>
</evidence>
<dbReference type="Gene3D" id="1.20.120.1220">
    <property type="match status" value="1"/>
</dbReference>
<dbReference type="Proteomes" id="UP000008633">
    <property type="component" value="Chromosome"/>
</dbReference>
<dbReference type="EMBL" id="CP002452">
    <property type="protein sequence ID" value="ADV46143.1"/>
    <property type="molecule type" value="Genomic_DNA"/>
</dbReference>
<gene>
    <name evidence="10" type="ordered locus">Nitsa_0883</name>
</gene>
<keyword evidence="6 7" id="KW-0472">Membrane</keyword>
<dbReference type="EC" id="3.4.23.43" evidence="10"/>
<dbReference type="OrthoDB" id="9789291at2"/>
<reference evidence="10 11" key="1">
    <citation type="journal article" date="2011" name="Stand. Genomic Sci.">
        <title>Complete genome sequence of Nitratifractor salsuginis type strain (E9I37-1).</title>
        <authorList>
            <person name="Anderson I."/>
            <person name="Sikorski J."/>
            <person name="Zeytun A."/>
            <person name="Nolan M."/>
            <person name="Lapidus A."/>
            <person name="Lucas S."/>
            <person name="Hammon N."/>
            <person name="Deshpande S."/>
            <person name="Cheng J.F."/>
            <person name="Tapia R."/>
            <person name="Han C."/>
            <person name="Goodwin L."/>
            <person name="Pitluck S."/>
            <person name="Liolios K."/>
            <person name="Pagani I."/>
            <person name="Ivanova N."/>
            <person name="Huntemann M."/>
            <person name="Mavromatis K."/>
            <person name="Ovchinikova G."/>
            <person name="Pati A."/>
            <person name="Chen A."/>
            <person name="Palaniappan K."/>
            <person name="Land M."/>
            <person name="Hauser L."/>
            <person name="Brambilla E.M."/>
            <person name="Ngatchou-Djao O.D."/>
            <person name="Rohde M."/>
            <person name="Tindall B.J."/>
            <person name="Goker M."/>
            <person name="Detter J.C."/>
            <person name="Woyke T."/>
            <person name="Bristow J."/>
            <person name="Eisen J.A."/>
            <person name="Markowitz V."/>
            <person name="Hugenholtz P."/>
            <person name="Klenk H.P."/>
            <person name="Kyrpides N.C."/>
        </authorList>
    </citation>
    <scope>NUCLEOTIDE SEQUENCE [LARGE SCALE GENOMIC DNA]</scope>
    <source>
        <strain evidence="11">DSM 16511 / JCM 12458 / E9I37-1</strain>
    </source>
</reference>
<dbReference type="KEGG" id="nsa:Nitsa_0883"/>
<keyword evidence="5 7" id="KW-1133">Transmembrane helix</keyword>
<feature type="transmembrane region" description="Helical" evidence="7">
    <location>
        <begin position="138"/>
        <end position="156"/>
    </location>
</feature>
<dbReference type="HOGENOM" id="CLU_057101_0_1_7"/>
<keyword evidence="4 7" id="KW-0812">Transmembrane</keyword>
<dbReference type="InterPro" id="IPR000045">
    <property type="entry name" value="Prepilin_IV_endopep_pep"/>
</dbReference>
<dbReference type="PANTHER" id="PTHR30487">
    <property type="entry name" value="TYPE 4 PREPILIN-LIKE PROTEINS LEADER PEPTIDE-PROCESSING ENZYME"/>
    <property type="match status" value="1"/>
</dbReference>
<evidence type="ECO:0000256" key="1">
    <source>
        <dbReference type="ARBA" id="ARBA00004651"/>
    </source>
</evidence>
<evidence type="ECO:0000256" key="6">
    <source>
        <dbReference type="ARBA" id="ARBA00023136"/>
    </source>
</evidence>
<keyword evidence="3" id="KW-1003">Cell membrane</keyword>
<dbReference type="STRING" id="749222.Nitsa_0883"/>
<dbReference type="GO" id="GO:0004190">
    <property type="term" value="F:aspartic-type endopeptidase activity"/>
    <property type="evidence" value="ECO:0007669"/>
    <property type="project" value="UniProtKB-EC"/>
</dbReference>
<proteinExistence type="inferred from homology"/>
<comment type="subcellular location">
    <subcellularLocation>
        <location evidence="1">Cell membrane</location>
        <topology evidence="1">Multi-pass membrane protein</topology>
    </subcellularLocation>
</comment>
<accession>E6X2S7</accession>
<evidence type="ECO:0000259" key="9">
    <source>
        <dbReference type="Pfam" id="PF06750"/>
    </source>
</evidence>
<evidence type="ECO:0000313" key="10">
    <source>
        <dbReference type="EMBL" id="ADV46143.1"/>
    </source>
</evidence>
<dbReference type="PANTHER" id="PTHR30487:SF0">
    <property type="entry name" value="PREPILIN LEADER PEPTIDASE_N-METHYLTRANSFERASE-RELATED"/>
    <property type="match status" value="1"/>
</dbReference>
<sequence length="266" mass="28958">MTGIFLGAAAAFILGLLVGSFLNVVIYRTPRGENIAWPGSHCPKCGESLHWYHNVPLLSWIALRGRCAFCREPISARYPLVELLNALLWTALYFKLAPQLQQPGLPAILYFLFIAATFSALLALSMIDFEYFAVPDSVNFFALVTALLAAAAHAWQLGDWEVLVTALRDAALAAGGLWLLAWLLGKALKKEAMGGADVIVAGTMAALLGLPGFFIALFLSAILAILPSLLAKDTMIPFVPFLSLGTLILYLFDKPIYRLLEQLIYG</sequence>
<evidence type="ECO:0000256" key="4">
    <source>
        <dbReference type="ARBA" id="ARBA00022692"/>
    </source>
</evidence>
<feature type="transmembrane region" description="Helical" evidence="7">
    <location>
        <begin position="78"/>
        <end position="96"/>
    </location>
</feature>
<dbReference type="GO" id="GO:0006465">
    <property type="term" value="P:signal peptide processing"/>
    <property type="evidence" value="ECO:0007669"/>
    <property type="project" value="TreeGrafter"/>
</dbReference>
<dbReference type="Pfam" id="PF01478">
    <property type="entry name" value="Peptidase_A24"/>
    <property type="match status" value="1"/>
</dbReference>
<dbReference type="InterPro" id="IPR010627">
    <property type="entry name" value="Prepilin_pept_A24_N"/>
</dbReference>
<dbReference type="Pfam" id="PF06750">
    <property type="entry name" value="A24_N_bact"/>
    <property type="match status" value="1"/>
</dbReference>
<feature type="transmembrane region" description="Helical" evidence="7">
    <location>
        <begin position="6"/>
        <end position="27"/>
    </location>
</feature>
<keyword evidence="11" id="KW-1185">Reference proteome</keyword>
<dbReference type="InterPro" id="IPR050882">
    <property type="entry name" value="Prepilin_peptidase/N-MTase"/>
</dbReference>
<dbReference type="RefSeq" id="WP_013553837.1">
    <property type="nucleotide sequence ID" value="NC_014935.1"/>
</dbReference>
<evidence type="ECO:0000313" key="11">
    <source>
        <dbReference type="Proteomes" id="UP000008633"/>
    </source>
</evidence>
<protein>
    <submittedName>
        <fullName evidence="10">Prepilin peptidase</fullName>
        <ecNumber evidence="10">3.4.23.43</ecNumber>
    </submittedName>
</protein>
<reference evidence="11" key="2">
    <citation type="submission" date="2011-01" db="EMBL/GenBank/DDBJ databases">
        <title>The complete genome of Nitratifractor salsuginis DSM 16511.</title>
        <authorList>
            <consortium name="US DOE Joint Genome Institute (JGI-PGF)"/>
            <person name="Lucas S."/>
            <person name="Copeland A."/>
            <person name="Lapidus A."/>
            <person name="Bruce D."/>
            <person name="Goodwin L."/>
            <person name="Pitluck S."/>
            <person name="Kyrpides N."/>
            <person name="Mavromatis K."/>
            <person name="Ivanova N."/>
            <person name="Mikhailova N."/>
            <person name="Zeytun A."/>
            <person name="Detter J.C."/>
            <person name="Tapia R."/>
            <person name="Han C."/>
            <person name="Land M."/>
            <person name="Hauser L."/>
            <person name="Markowitz V."/>
            <person name="Cheng J.-F."/>
            <person name="Hugenholtz P."/>
            <person name="Woyke T."/>
            <person name="Wu D."/>
            <person name="Tindall B."/>
            <person name="Schuetze A."/>
            <person name="Brambilla E."/>
            <person name="Klenk H.-P."/>
            <person name="Eisen J.A."/>
        </authorList>
    </citation>
    <scope>NUCLEOTIDE SEQUENCE [LARGE SCALE GENOMIC DNA]</scope>
    <source>
        <strain evidence="11">DSM 16511 / JCM 12458 / E9I37-1</strain>
    </source>
</reference>
<feature type="domain" description="Prepilin peptidase A24 N-terminal" evidence="9">
    <location>
        <begin position="13"/>
        <end position="95"/>
    </location>
</feature>
<keyword evidence="10" id="KW-0378">Hydrolase</keyword>
<dbReference type="AlphaFoldDB" id="E6X2S7"/>
<name>E6X2S7_NITSE</name>
<evidence type="ECO:0000256" key="3">
    <source>
        <dbReference type="ARBA" id="ARBA00022475"/>
    </source>
</evidence>
<feature type="transmembrane region" description="Helical" evidence="7">
    <location>
        <begin position="196"/>
        <end position="229"/>
    </location>
</feature>
<evidence type="ECO:0000259" key="8">
    <source>
        <dbReference type="Pfam" id="PF01478"/>
    </source>
</evidence>
<feature type="transmembrane region" description="Helical" evidence="7">
    <location>
        <begin position="108"/>
        <end position="126"/>
    </location>
</feature>